<dbReference type="AlphaFoldDB" id="R8CHY3"/>
<evidence type="ECO:0000313" key="2">
    <source>
        <dbReference type="EMBL" id="EOO11212.1"/>
    </source>
</evidence>
<reference evidence="2 3" key="1">
    <citation type="submission" date="2012-12" db="EMBL/GenBank/DDBJ databases">
        <title>The Genome Sequence of Bacillus cereus HuA3-9.</title>
        <authorList>
            <consortium name="The Broad Institute Genome Sequencing Platform"/>
            <consortium name="The Broad Institute Genome Sequencing Center for Infectious Disease"/>
            <person name="Feldgarden M."/>
            <person name="Van der Auwera G.A."/>
            <person name="Mahillon J."/>
            <person name="Duprez V."/>
            <person name="Timmery S."/>
            <person name="Mattelet C."/>
            <person name="Dierick K."/>
            <person name="Sun M."/>
            <person name="Yu Z."/>
            <person name="Zhu L."/>
            <person name="Hu X."/>
            <person name="Shank E.B."/>
            <person name="Swiecicka I."/>
            <person name="Hansen B.M."/>
            <person name="Andrup L."/>
            <person name="Walker B."/>
            <person name="Young S.K."/>
            <person name="Zeng Q."/>
            <person name="Gargeya S."/>
            <person name="Fitzgerald M."/>
            <person name="Haas B."/>
            <person name="Abouelleil A."/>
            <person name="Alvarado L."/>
            <person name="Arachchi H.M."/>
            <person name="Berlin A.M."/>
            <person name="Chapman S.B."/>
            <person name="Dewar J."/>
            <person name="Goldberg J."/>
            <person name="Griggs A."/>
            <person name="Gujja S."/>
            <person name="Hansen M."/>
            <person name="Howarth C."/>
            <person name="Imamovic A."/>
            <person name="Larimer J."/>
            <person name="McCowan C."/>
            <person name="Murphy C."/>
            <person name="Neiman D."/>
            <person name="Pearson M."/>
            <person name="Priest M."/>
            <person name="Roberts A."/>
            <person name="Saif S."/>
            <person name="Shea T."/>
            <person name="Sisk P."/>
            <person name="Sykes S."/>
            <person name="Wortman J."/>
            <person name="Nusbaum C."/>
            <person name="Birren B."/>
        </authorList>
    </citation>
    <scope>NUCLEOTIDE SEQUENCE [LARGE SCALE GENOMIC DNA]</scope>
    <source>
        <strain evidence="2 3">HuA3-9</strain>
    </source>
</reference>
<accession>R8CHY3</accession>
<evidence type="ECO:0000256" key="1">
    <source>
        <dbReference type="SAM" id="SignalP"/>
    </source>
</evidence>
<feature type="chain" id="PRO_5038892526" evidence="1">
    <location>
        <begin position="22"/>
        <end position="144"/>
    </location>
</feature>
<keyword evidence="1" id="KW-0732">Signal</keyword>
<evidence type="ECO:0000313" key="3">
    <source>
        <dbReference type="Proteomes" id="UP000014003"/>
    </source>
</evidence>
<dbReference type="EMBL" id="AHDZ01000075">
    <property type="protein sequence ID" value="EOO11212.1"/>
    <property type="molecule type" value="Genomic_DNA"/>
</dbReference>
<organism evidence="2 3">
    <name type="scientific">Bacillus cereus HuA3-9</name>
    <dbReference type="NCBI Taxonomy" id="1053205"/>
    <lineage>
        <taxon>Bacteria</taxon>
        <taxon>Bacillati</taxon>
        <taxon>Bacillota</taxon>
        <taxon>Bacilli</taxon>
        <taxon>Bacillales</taxon>
        <taxon>Bacillaceae</taxon>
        <taxon>Bacillus</taxon>
        <taxon>Bacillus cereus group</taxon>
    </lineage>
</organism>
<dbReference type="Proteomes" id="UP000014003">
    <property type="component" value="Unassembled WGS sequence"/>
</dbReference>
<sequence>MKNVMKVLFVLSLALTGSLLTGEKADAAWSSWQSVPNAGSSCKVRVYTNATNYSASAKTVDAVAESQGNCGTLYYDMHLLWKGLESVSIDSASGYFASSTPTKSLKIKSLTPETNNTVVKLVLYNKSNKYLGDAYSESITIAKR</sequence>
<dbReference type="PATRIC" id="fig|1053205.3.peg.5893"/>
<comment type="caution">
    <text evidence="2">The sequence shown here is derived from an EMBL/GenBank/DDBJ whole genome shotgun (WGS) entry which is preliminary data.</text>
</comment>
<feature type="signal peptide" evidence="1">
    <location>
        <begin position="1"/>
        <end position="21"/>
    </location>
</feature>
<protein>
    <submittedName>
        <fullName evidence="2">Uncharacterized protein</fullName>
    </submittedName>
</protein>
<name>R8CHY3_BACCE</name>
<dbReference type="RefSeq" id="WP_016095052.1">
    <property type="nucleotide sequence ID" value="NZ_KB976127.1"/>
</dbReference>
<dbReference type="HOGENOM" id="CLU_149802_1_0_9"/>
<proteinExistence type="predicted"/>
<gene>
    <name evidence="2" type="ORF">IGA_05860</name>
</gene>